<dbReference type="InterPro" id="IPR050698">
    <property type="entry name" value="MBL"/>
</dbReference>
<keyword evidence="3" id="KW-1185">Reference proteome</keyword>
<keyword evidence="2" id="KW-0378">Hydrolase</keyword>
<dbReference type="SUPFAM" id="SSF56281">
    <property type="entry name" value="Metallo-hydrolase/oxidoreductase"/>
    <property type="match status" value="1"/>
</dbReference>
<evidence type="ECO:0000259" key="1">
    <source>
        <dbReference type="SMART" id="SM00849"/>
    </source>
</evidence>
<dbReference type="Proteomes" id="UP001301012">
    <property type="component" value="Unassembled WGS sequence"/>
</dbReference>
<dbReference type="EC" id="3.-.-.-" evidence="2"/>
<dbReference type="InterPro" id="IPR011108">
    <property type="entry name" value="RMMBL"/>
</dbReference>
<dbReference type="PANTHER" id="PTHR11203">
    <property type="entry name" value="CLEAVAGE AND POLYADENYLATION SPECIFICITY FACTOR FAMILY MEMBER"/>
    <property type="match status" value="1"/>
</dbReference>
<protein>
    <submittedName>
        <fullName evidence="2">MBL fold metallo-hydrolase</fullName>
        <ecNumber evidence="2">3.-.-.-</ecNumber>
    </submittedName>
</protein>
<dbReference type="Pfam" id="PF00753">
    <property type="entry name" value="Lactamase_B"/>
    <property type="match status" value="1"/>
</dbReference>
<dbReference type="GO" id="GO:0016787">
    <property type="term" value="F:hydrolase activity"/>
    <property type="evidence" value="ECO:0007669"/>
    <property type="project" value="UniProtKB-KW"/>
</dbReference>
<evidence type="ECO:0000313" key="3">
    <source>
        <dbReference type="Proteomes" id="UP001301012"/>
    </source>
</evidence>
<dbReference type="Gene3D" id="3.60.15.10">
    <property type="entry name" value="Ribonuclease Z/Hydroxyacylglutathione hydrolase-like"/>
    <property type="match status" value="1"/>
</dbReference>
<evidence type="ECO:0000313" key="2">
    <source>
        <dbReference type="EMBL" id="MDK2562824.1"/>
    </source>
</evidence>
<dbReference type="SMART" id="SM00849">
    <property type="entry name" value="Lactamase_B"/>
    <property type="match status" value="1"/>
</dbReference>
<comment type="caution">
    <text evidence="2">The sequence shown here is derived from an EMBL/GenBank/DDBJ whole genome shotgun (WGS) entry which is preliminary data.</text>
</comment>
<reference evidence="2 3" key="1">
    <citation type="submission" date="2023-05" db="EMBL/GenBank/DDBJ databases">
        <title>Rombocin, a short stable natural nisin variant, displays selective antimicrobial activity against Listeria monocytogenes and employs dual mode of action to kill target bacterial strains.</title>
        <authorList>
            <person name="Wambui J."/>
            <person name="Stephan R."/>
            <person name="Kuipers O.P."/>
        </authorList>
    </citation>
    <scope>NUCLEOTIDE SEQUENCE [LARGE SCALE GENOMIC DNA]</scope>
    <source>
        <strain evidence="2 3">RC002</strain>
    </source>
</reference>
<dbReference type="Gene3D" id="3.40.50.10890">
    <property type="match status" value="1"/>
</dbReference>
<accession>A0ABT7E7B7</accession>
<sequence length="648" mass="76295">MYKYKDIIVTESNVEKIENDIIYTIENFDIEQIENIKEIDYFIENVSYIQQGKKELLELLSYTKYKLGEYLLSFQYGFESFNFNKNSTGIIYSILSLLNLNLYEQAYFIFIKNKETIIDIINADKCNANDVINILIYFSIDITLIDNVSSKIEELLDKRKKYIYILMNLIRDRKKTILKEIDYNNVNYEDLNMYKEKMSDILSMLRDLDLHQLSDLCKLKLENSCNDKDIYNMLPCDNIEKYISKILLDEIDLTKKQKNYIPSKISKYDFEDENIKIISYKSKNLVSMHFIKLKDEYLIIDCGAQISNMKVQKIDIENFLLENDIAIDKIKAIIISHAHLDHYGSLDIMQKYVSEIYMTKDTHRIINIVGKNIEIDNDKLRLKKDNDEFYIGDLKIKFFQTNHIKGSIGVFIEAFGKKIVYTGDFSFNRQSTTQYINENDFYEFQNADYLIMETTCGYKNIELPYIYNKKLFNYFINLSLKNDKKVIIPSFSIGKAQECYDLITKSTIKGNVLMDGSAIKINEYYNKIEKNIIANNELKYNKHKTIEKKYYENDIIIVSAGLIKDISLAEKYYEMALKDKNMVTILKCGPIDKYTLERKLKPYDSVDINLIDISLSSHAHYEDLIKTINMIRPKNLIMVHGKGIKMYD</sequence>
<name>A0ABT7E7B7_9FIRM</name>
<dbReference type="InterPro" id="IPR036866">
    <property type="entry name" value="RibonucZ/Hydroxyglut_hydro"/>
</dbReference>
<dbReference type="PANTHER" id="PTHR11203:SF37">
    <property type="entry name" value="INTEGRATOR COMPLEX SUBUNIT 11"/>
    <property type="match status" value="1"/>
</dbReference>
<organism evidence="2 3">
    <name type="scientific">Romboutsia sedimentorum</name>
    <dbReference type="NCBI Taxonomy" id="1368474"/>
    <lineage>
        <taxon>Bacteria</taxon>
        <taxon>Bacillati</taxon>
        <taxon>Bacillota</taxon>
        <taxon>Clostridia</taxon>
        <taxon>Peptostreptococcales</taxon>
        <taxon>Peptostreptococcaceae</taxon>
        <taxon>Romboutsia</taxon>
    </lineage>
</organism>
<dbReference type="EMBL" id="JASKYM010000001">
    <property type="protein sequence ID" value="MDK2562824.1"/>
    <property type="molecule type" value="Genomic_DNA"/>
</dbReference>
<gene>
    <name evidence="2" type="ORF">QOZ84_04620</name>
</gene>
<dbReference type="RefSeq" id="WP_284131782.1">
    <property type="nucleotide sequence ID" value="NZ_JASKYM010000001.1"/>
</dbReference>
<dbReference type="Pfam" id="PF07521">
    <property type="entry name" value="RMMBL"/>
    <property type="match status" value="1"/>
</dbReference>
<feature type="domain" description="Metallo-beta-lactamase" evidence="1">
    <location>
        <begin position="285"/>
        <end position="470"/>
    </location>
</feature>
<proteinExistence type="predicted"/>
<dbReference type="InterPro" id="IPR001279">
    <property type="entry name" value="Metallo-B-lactamas"/>
</dbReference>